<dbReference type="Pfam" id="PF00013">
    <property type="entry name" value="KH_1"/>
    <property type="match status" value="2"/>
</dbReference>
<dbReference type="SUPFAM" id="SSF54791">
    <property type="entry name" value="Eukaryotic type KH-domain (KH-domain type I)"/>
    <property type="match status" value="3"/>
</dbReference>
<dbReference type="InterPro" id="IPR004088">
    <property type="entry name" value="KH_dom_type_1"/>
</dbReference>
<dbReference type="AlphaFoldDB" id="A0A8X6PJ98"/>
<dbReference type="SMART" id="SM00322">
    <property type="entry name" value="KH"/>
    <property type="match status" value="3"/>
</dbReference>
<protein>
    <submittedName>
        <fullName evidence="4">Vigilin</fullName>
    </submittedName>
</protein>
<dbReference type="Gene3D" id="3.30.1370.10">
    <property type="entry name" value="K Homology domain, type 1"/>
    <property type="match status" value="4"/>
</dbReference>
<gene>
    <name evidence="4" type="primary">Hdlbp</name>
    <name evidence="4" type="ORF">NPIL_339352</name>
</gene>
<feature type="domain" description="K Homology" evidence="3">
    <location>
        <begin position="184"/>
        <end position="256"/>
    </location>
</feature>
<feature type="domain" description="K Homology" evidence="3">
    <location>
        <begin position="111"/>
        <end position="183"/>
    </location>
</feature>
<keyword evidence="2" id="KW-0694">RNA-binding</keyword>
<evidence type="ECO:0000256" key="1">
    <source>
        <dbReference type="ARBA" id="ARBA00022737"/>
    </source>
</evidence>
<evidence type="ECO:0000313" key="5">
    <source>
        <dbReference type="Proteomes" id="UP000887013"/>
    </source>
</evidence>
<organism evidence="4 5">
    <name type="scientific">Nephila pilipes</name>
    <name type="common">Giant wood spider</name>
    <name type="synonym">Nephila maculata</name>
    <dbReference type="NCBI Taxonomy" id="299642"/>
    <lineage>
        <taxon>Eukaryota</taxon>
        <taxon>Metazoa</taxon>
        <taxon>Ecdysozoa</taxon>
        <taxon>Arthropoda</taxon>
        <taxon>Chelicerata</taxon>
        <taxon>Arachnida</taxon>
        <taxon>Araneae</taxon>
        <taxon>Araneomorphae</taxon>
        <taxon>Entelegynae</taxon>
        <taxon>Araneoidea</taxon>
        <taxon>Nephilidae</taxon>
        <taxon>Nephila</taxon>
    </lineage>
</organism>
<comment type="caution">
    <text evidence="4">The sequence shown here is derived from an EMBL/GenBank/DDBJ whole genome shotgun (WGS) entry which is preliminary data.</text>
</comment>
<dbReference type="GO" id="GO:0010468">
    <property type="term" value="P:regulation of gene expression"/>
    <property type="evidence" value="ECO:0007669"/>
    <property type="project" value="UniProtKB-ARBA"/>
</dbReference>
<keyword evidence="1" id="KW-0677">Repeat</keyword>
<evidence type="ECO:0000259" key="3">
    <source>
        <dbReference type="SMART" id="SM00322"/>
    </source>
</evidence>
<evidence type="ECO:0000313" key="4">
    <source>
        <dbReference type="EMBL" id="GFT74070.1"/>
    </source>
</evidence>
<feature type="domain" description="K Homology" evidence="3">
    <location>
        <begin position="8"/>
        <end position="107"/>
    </location>
</feature>
<evidence type="ECO:0000256" key="2">
    <source>
        <dbReference type="PROSITE-ProRule" id="PRU00117"/>
    </source>
</evidence>
<dbReference type="PROSITE" id="PS50084">
    <property type="entry name" value="KH_TYPE_1"/>
    <property type="match status" value="1"/>
</dbReference>
<dbReference type="OrthoDB" id="6470950at2759"/>
<proteinExistence type="predicted"/>
<reference evidence="4" key="1">
    <citation type="submission" date="2020-08" db="EMBL/GenBank/DDBJ databases">
        <title>Multicomponent nature underlies the extraordinary mechanical properties of spider dragline silk.</title>
        <authorList>
            <person name="Kono N."/>
            <person name="Nakamura H."/>
            <person name="Mori M."/>
            <person name="Yoshida Y."/>
            <person name="Ohtoshi R."/>
            <person name="Malay A.D."/>
            <person name="Moran D.A.P."/>
            <person name="Tomita M."/>
            <person name="Numata K."/>
            <person name="Arakawa K."/>
        </authorList>
    </citation>
    <scope>NUCLEOTIDE SEQUENCE</scope>
</reference>
<dbReference type="InterPro" id="IPR004087">
    <property type="entry name" value="KH_dom"/>
</dbReference>
<dbReference type="PANTHER" id="PTHR10627">
    <property type="entry name" value="SCP160"/>
    <property type="match status" value="1"/>
</dbReference>
<dbReference type="EMBL" id="BMAW01117230">
    <property type="protein sequence ID" value="GFT74070.1"/>
    <property type="molecule type" value="Genomic_DNA"/>
</dbReference>
<accession>A0A8X6PJ98</accession>
<dbReference type="PANTHER" id="PTHR10627:SF31">
    <property type="entry name" value="DODECA-SATELLITE-BINDING PROTEIN 1, ISOFORM A"/>
    <property type="match status" value="1"/>
</dbReference>
<name>A0A8X6PJ98_NEPPI</name>
<dbReference type="GO" id="GO:0003729">
    <property type="term" value="F:mRNA binding"/>
    <property type="evidence" value="ECO:0007669"/>
    <property type="project" value="TreeGrafter"/>
</dbReference>
<sequence length="264" mass="29848">MIDNLRKQVAYEEIKANPAFHRYIIGKNDSKINILKEDTKTFINISSNNKNDVVLGKNGASIIKVLDKTGARNVFPNENDDDKNTITIIGRKEEVEADTNELNCLIAQLKNSAEMTIEIDPKHHCYFVARGAEVLKPISNDYGDVTIGFPKIGSNSSKIALKRANDFLEPTEKRLHEIVEDLEAMVTVGYIIPQDHHPNAWGSKDSKLQNIQRQLNVTIKFSDREKPEDADKVMMNGDAHADYLEAEFQVIFEAQRDELGKHTK</sequence>
<dbReference type="InterPro" id="IPR036612">
    <property type="entry name" value="KH_dom_type_1_sf"/>
</dbReference>
<dbReference type="Proteomes" id="UP000887013">
    <property type="component" value="Unassembled WGS sequence"/>
</dbReference>
<keyword evidence="5" id="KW-1185">Reference proteome</keyword>